<proteinExistence type="predicted"/>
<comment type="caution">
    <text evidence="2">The sequence shown here is derived from an EMBL/GenBank/DDBJ whole genome shotgun (WGS) entry which is preliminary data.</text>
</comment>
<dbReference type="Proteomes" id="UP000014060">
    <property type="component" value="Unassembled WGS sequence"/>
</dbReference>
<dbReference type="EMBL" id="AHCJ01000083">
    <property type="protein sequence ID" value="EOQ57877.1"/>
    <property type="molecule type" value="Genomic_DNA"/>
</dbReference>
<sequence>MTTSALKFTYHAIKEMREELQQDEMIASTGRINDEKVRHYMREFMKEATYLGEIADHSGKTDRLFAYRRYCFVLDLNEDVVITAYRRNIASDELRDIIKPILMSKLEDMEREIVKLQAEFDRRNREYQLEQKMYDSLKRNGYSTGIHRRLRGEAKTKLIAAKVEKSKIAKGIALFI</sequence>
<reference evidence="2 3" key="1">
    <citation type="submission" date="2013-01" db="EMBL/GenBank/DDBJ databases">
        <title>The Genome Sequence of Bacillus cereus TIAC219.</title>
        <authorList>
            <consortium name="The Broad Institute Genome Sequencing Platform"/>
            <consortium name="The Broad Institute Genome Sequencing Center for Infectious Disease"/>
            <person name="Feldgarden M."/>
            <person name="Van der Auwera G.A."/>
            <person name="Mahillon J."/>
            <person name="Duprez V."/>
            <person name="Timmery S."/>
            <person name="Mattelet C."/>
            <person name="Dierick K."/>
            <person name="Sun M."/>
            <person name="Yu Z."/>
            <person name="Zhu L."/>
            <person name="Hu X."/>
            <person name="Shank E.B."/>
            <person name="Swiecicka I."/>
            <person name="Hansen B.M."/>
            <person name="Andrup L."/>
            <person name="Walker B."/>
            <person name="Young S.K."/>
            <person name="Zeng Q."/>
            <person name="Gargeya S."/>
            <person name="Fitzgerald M."/>
            <person name="Haas B."/>
            <person name="Abouelleil A."/>
            <person name="Alvarado L."/>
            <person name="Arachchi H.M."/>
            <person name="Berlin A.M."/>
            <person name="Chapman S.B."/>
            <person name="Dewar J."/>
            <person name="Goldberg J."/>
            <person name="Griggs A."/>
            <person name="Gujja S."/>
            <person name="Hansen M."/>
            <person name="Howarth C."/>
            <person name="Imamovic A."/>
            <person name="Larimer J."/>
            <person name="McCowan C."/>
            <person name="Murphy C."/>
            <person name="Neiman D."/>
            <person name="Pearson M."/>
            <person name="Priest M."/>
            <person name="Roberts A."/>
            <person name="Saif S."/>
            <person name="Shea T."/>
            <person name="Sisk P."/>
            <person name="Sykes S."/>
            <person name="Wortman J."/>
            <person name="Nusbaum C."/>
            <person name="Birren B."/>
        </authorList>
    </citation>
    <scope>NUCLEOTIDE SEQUENCE [LARGE SCALE GENOMIC DNA]</scope>
    <source>
        <strain evidence="2 3">TIAC219</strain>
    </source>
</reference>
<evidence type="ECO:0008006" key="4">
    <source>
        <dbReference type="Google" id="ProtNLM"/>
    </source>
</evidence>
<evidence type="ECO:0000313" key="2">
    <source>
        <dbReference type="EMBL" id="EOQ57877.1"/>
    </source>
</evidence>
<gene>
    <name evidence="2" type="ORF">IAY_06209</name>
</gene>
<protein>
    <recommendedName>
        <fullName evidence="4">Phage protein</fullName>
    </recommendedName>
</protein>
<accession>A0ABC9SQN4</accession>
<feature type="coiled-coil region" evidence="1">
    <location>
        <begin position="99"/>
        <end position="126"/>
    </location>
</feature>
<name>A0ABC9SQN4_BACCE</name>
<dbReference type="AlphaFoldDB" id="A0ABC9SQN4"/>
<keyword evidence="1" id="KW-0175">Coiled coil</keyword>
<evidence type="ECO:0000313" key="3">
    <source>
        <dbReference type="Proteomes" id="UP000014060"/>
    </source>
</evidence>
<organism evidence="2 3">
    <name type="scientific">Bacillus cereus TIAC219</name>
    <dbReference type="NCBI Taxonomy" id="718222"/>
    <lineage>
        <taxon>Bacteria</taxon>
        <taxon>Bacillati</taxon>
        <taxon>Bacillota</taxon>
        <taxon>Bacilli</taxon>
        <taxon>Bacillales</taxon>
        <taxon>Bacillaceae</taxon>
        <taxon>Bacillus</taxon>
        <taxon>Bacillus cereus group</taxon>
    </lineage>
</organism>
<dbReference type="RefSeq" id="WP_000213477.1">
    <property type="nucleotide sequence ID" value="NZ_KB976014.1"/>
</dbReference>
<evidence type="ECO:0000256" key="1">
    <source>
        <dbReference type="SAM" id="Coils"/>
    </source>
</evidence>